<organism evidence="1 2">
    <name type="scientific">Neisseria weaveri</name>
    <dbReference type="NCBI Taxonomy" id="28091"/>
    <lineage>
        <taxon>Bacteria</taxon>
        <taxon>Pseudomonadati</taxon>
        <taxon>Pseudomonadota</taxon>
        <taxon>Betaproteobacteria</taxon>
        <taxon>Neisseriales</taxon>
        <taxon>Neisseriaceae</taxon>
        <taxon>Neisseria</taxon>
    </lineage>
</organism>
<protein>
    <submittedName>
        <fullName evidence="1">Capsule polysaccharide biosynthesis protein</fullName>
    </submittedName>
</protein>
<accession>A0A3S5AB92</accession>
<dbReference type="GO" id="GO:0000271">
    <property type="term" value="P:polysaccharide biosynthetic process"/>
    <property type="evidence" value="ECO:0007669"/>
    <property type="project" value="InterPro"/>
</dbReference>
<keyword evidence="2" id="KW-1185">Reference proteome</keyword>
<dbReference type="AlphaFoldDB" id="A0A3S5AB92"/>
<sequence length="545" mass="63350">MNISILVADSLHINKKNFGSFFKFIEKNKVKVHFEQSHKDWISLYGVYDSKLDKLIDKIEILSKLSSGDLQDFKINDINLFSICRAEILTLVSTLPSWYEKPYPKSNIGIFNKLLAENKNILLQNMASAWYWLDFWKVRLTELYPFTHCCVFSGGLTYQKALIEQLKFTPTKVMVMESLFTGNEYYCEERYSSIANNCDIKHPAVYQNYLNNLGTNTEYDRERSKAINKILLSKNKNVEQPDFSETIEFSEKSLPCVSIIGQVINDFSVLEYKNTGISTISFYKELIDKLTKNGFNVVMKTHPWEEKKNNIHTSLTKNILTEFIENLTNEQQNRIKLVDHYSIKQLFNQTDWVVGLNSQGLLEATFEGFKTVQFGNAFYGKKGFTSDYDLNDIETFIRHIKNHEINNILSMHELDLFEKFITILLQKHTVSVHDSGVAILQKIFTLPNFISLVSGKQSQRIQDTNAPSTLLPNNTIKNSKNIDNSQSEKELIIKNNNFIEQSSKINKNIKINRKINKFKNNPRQFFADSPNQFLRLFHHFFKSKI</sequence>
<dbReference type="InterPro" id="IPR007833">
    <property type="entry name" value="Capsule_polysaccharide_synth"/>
</dbReference>
<dbReference type="OrthoDB" id="7041624at2"/>
<dbReference type="Pfam" id="PF05159">
    <property type="entry name" value="Capsule_synth"/>
    <property type="match status" value="1"/>
</dbReference>
<dbReference type="RefSeq" id="WP_004283916.1">
    <property type="nucleotide sequence ID" value="NZ_CAUJRG010000001.1"/>
</dbReference>
<dbReference type="STRING" id="28091.SAMEA3174300_00021"/>
<dbReference type="EMBL" id="LR134533">
    <property type="protein sequence ID" value="VEJ51563.1"/>
    <property type="molecule type" value="Genomic_DNA"/>
</dbReference>
<name>A0A3S5AB92_9NEIS</name>
<evidence type="ECO:0000313" key="2">
    <source>
        <dbReference type="Proteomes" id="UP000272771"/>
    </source>
</evidence>
<gene>
    <name evidence="1" type="ORF">NCTC12742_01461</name>
</gene>
<dbReference type="GO" id="GO:0015774">
    <property type="term" value="P:polysaccharide transport"/>
    <property type="evidence" value="ECO:0007669"/>
    <property type="project" value="InterPro"/>
</dbReference>
<evidence type="ECO:0000313" key="1">
    <source>
        <dbReference type="EMBL" id="VEJ51563.1"/>
    </source>
</evidence>
<proteinExistence type="predicted"/>
<reference evidence="1 2" key="1">
    <citation type="submission" date="2018-12" db="EMBL/GenBank/DDBJ databases">
        <authorList>
            <consortium name="Pathogen Informatics"/>
        </authorList>
    </citation>
    <scope>NUCLEOTIDE SEQUENCE [LARGE SCALE GENOMIC DNA]</scope>
    <source>
        <strain evidence="1 2">NCTC12742</strain>
    </source>
</reference>
<dbReference type="Proteomes" id="UP000272771">
    <property type="component" value="Chromosome"/>
</dbReference>